<accession>A0A5R9DQ95</accession>
<dbReference type="AlphaFoldDB" id="A0A5R9DQ95"/>
<proteinExistence type="predicted"/>
<evidence type="ECO:0000313" key="1">
    <source>
        <dbReference type="EMBL" id="TLQ38478.1"/>
    </source>
</evidence>
<dbReference type="RefSeq" id="WP_138405578.1">
    <property type="nucleotide sequence ID" value="NZ_VBSP01000080.1"/>
</dbReference>
<gene>
    <name evidence="1" type="ORF">FEZ33_11865</name>
</gene>
<name>A0A5R9DQ95_9LACT</name>
<dbReference type="OrthoDB" id="2163600at2"/>
<dbReference type="EMBL" id="VBSP01000080">
    <property type="protein sequence ID" value="TLQ38478.1"/>
    <property type="molecule type" value="Genomic_DNA"/>
</dbReference>
<reference evidence="1 2" key="1">
    <citation type="submission" date="2019-05" db="EMBL/GenBank/DDBJ databases">
        <title>The metagenome of a microbial culture collection derived from dairy environment covers the genomic content of the human microbiome.</title>
        <authorList>
            <person name="Roder T."/>
            <person name="Wuthrich D."/>
            <person name="Sattari Z."/>
            <person name="Von Ah U."/>
            <person name="Bar C."/>
            <person name="Ronchi F."/>
            <person name="Macpherson A.J."/>
            <person name="Ganal-Vonarburg S.C."/>
            <person name="Bruggmann R."/>
            <person name="Vergeres G."/>
        </authorList>
    </citation>
    <scope>NUCLEOTIDE SEQUENCE [LARGE SCALE GENOMIC DNA]</scope>
    <source>
        <strain evidence="1 2">FAM 24227</strain>
    </source>
</reference>
<sequence>MRGKQEVHNDIGIMLMSMNLTKLAIEARRQAEASRSSSIKNIKCDEPIRILIGSSHFYYLGRLNSQPQYNNVIEVLSRCTLASYSMYLYGTFQSINQIMKLFWSRRHEKSTSQPVPVIN</sequence>
<evidence type="ECO:0000313" key="2">
    <source>
        <dbReference type="Proteomes" id="UP000306420"/>
    </source>
</evidence>
<protein>
    <submittedName>
        <fullName evidence="1">Uncharacterized protein</fullName>
    </submittedName>
</protein>
<dbReference type="Proteomes" id="UP000306420">
    <property type="component" value="Unassembled WGS sequence"/>
</dbReference>
<comment type="caution">
    <text evidence="1">The sequence shown here is derived from an EMBL/GenBank/DDBJ whole genome shotgun (WGS) entry which is preliminary data.</text>
</comment>
<organism evidence="1 2">
    <name type="scientific">Ruoffia tabacinasalis</name>
    <dbReference type="NCBI Taxonomy" id="87458"/>
    <lineage>
        <taxon>Bacteria</taxon>
        <taxon>Bacillati</taxon>
        <taxon>Bacillota</taxon>
        <taxon>Bacilli</taxon>
        <taxon>Lactobacillales</taxon>
        <taxon>Aerococcaceae</taxon>
        <taxon>Ruoffia</taxon>
    </lineage>
</organism>